<comment type="similarity">
    <text evidence="2">Belongs to the sulfatase family.</text>
</comment>
<keyword evidence="7" id="KW-0325">Glycoprotein</keyword>
<proteinExistence type="inferred from homology"/>
<dbReference type="Pfam" id="PF00884">
    <property type="entry name" value="Sulfatase"/>
    <property type="match status" value="1"/>
</dbReference>
<evidence type="ECO:0000256" key="1">
    <source>
        <dbReference type="ARBA" id="ARBA00001913"/>
    </source>
</evidence>
<reference evidence="11" key="1">
    <citation type="submission" date="2025-08" db="UniProtKB">
        <authorList>
            <consortium name="RefSeq"/>
        </authorList>
    </citation>
    <scope>IDENTIFICATION</scope>
    <source>
        <tissue evidence="11">Whole organism</tissue>
    </source>
</reference>
<dbReference type="GO" id="GO:0004065">
    <property type="term" value="F:arylsulfatase activity"/>
    <property type="evidence" value="ECO:0007669"/>
    <property type="project" value="TreeGrafter"/>
</dbReference>
<feature type="domain" description="Sulfatase N-terminal" evidence="9">
    <location>
        <begin position="71"/>
        <end position="393"/>
    </location>
</feature>
<evidence type="ECO:0000259" key="9">
    <source>
        <dbReference type="Pfam" id="PF00884"/>
    </source>
</evidence>
<dbReference type="PROSITE" id="PS00149">
    <property type="entry name" value="SULFATASE_2"/>
    <property type="match status" value="1"/>
</dbReference>
<organism evidence="10 11">
    <name type="scientific">Hyalella azteca</name>
    <name type="common">Amphipod</name>
    <dbReference type="NCBI Taxonomy" id="294128"/>
    <lineage>
        <taxon>Eukaryota</taxon>
        <taxon>Metazoa</taxon>
        <taxon>Ecdysozoa</taxon>
        <taxon>Arthropoda</taxon>
        <taxon>Crustacea</taxon>
        <taxon>Multicrustacea</taxon>
        <taxon>Malacostraca</taxon>
        <taxon>Eumalacostraca</taxon>
        <taxon>Peracarida</taxon>
        <taxon>Amphipoda</taxon>
        <taxon>Senticaudata</taxon>
        <taxon>Talitrida</taxon>
        <taxon>Talitroidea</taxon>
        <taxon>Hyalellidae</taxon>
        <taxon>Hyalella</taxon>
    </lineage>
</organism>
<keyword evidence="6" id="KW-0106">Calcium</keyword>
<dbReference type="GO" id="GO:0046872">
    <property type="term" value="F:metal ion binding"/>
    <property type="evidence" value="ECO:0007669"/>
    <property type="project" value="UniProtKB-KW"/>
</dbReference>
<dbReference type="Pfam" id="PF14707">
    <property type="entry name" value="Sulfatase_C"/>
    <property type="match status" value="1"/>
</dbReference>
<name>A0A979FFS5_HYAAZ</name>
<keyword evidence="3" id="KW-0479">Metal-binding</keyword>
<evidence type="ECO:0000313" key="10">
    <source>
        <dbReference type="Proteomes" id="UP000694843"/>
    </source>
</evidence>
<dbReference type="GeneID" id="125177594"/>
<evidence type="ECO:0000313" key="11">
    <source>
        <dbReference type="RefSeq" id="XP_047735558.1"/>
    </source>
</evidence>
<dbReference type="AlphaFoldDB" id="A0A979FFS5"/>
<dbReference type="RefSeq" id="XP_047735558.1">
    <property type="nucleotide sequence ID" value="XM_047879602.1"/>
</dbReference>
<dbReference type="KEGG" id="hazt:125177594"/>
<dbReference type="InterPro" id="IPR000917">
    <property type="entry name" value="Sulfatase_N"/>
</dbReference>
<keyword evidence="10" id="KW-1185">Reference proteome</keyword>
<feature type="chain" id="PRO_5036847882" evidence="8">
    <location>
        <begin position="20"/>
        <end position="549"/>
    </location>
</feature>
<feature type="signal peptide" evidence="8">
    <location>
        <begin position="1"/>
        <end position="19"/>
    </location>
</feature>
<comment type="cofactor">
    <cofactor evidence="1">
        <name>Ca(2+)</name>
        <dbReference type="ChEBI" id="CHEBI:29108"/>
    </cofactor>
</comment>
<dbReference type="Gene3D" id="3.40.720.10">
    <property type="entry name" value="Alkaline Phosphatase, subunit A"/>
    <property type="match status" value="1"/>
</dbReference>
<dbReference type="PANTHER" id="PTHR42693">
    <property type="entry name" value="ARYLSULFATASE FAMILY MEMBER"/>
    <property type="match status" value="1"/>
</dbReference>
<dbReference type="OrthoDB" id="103349at2759"/>
<dbReference type="OMA" id="FFGTACC"/>
<evidence type="ECO:0000256" key="2">
    <source>
        <dbReference type="ARBA" id="ARBA00008779"/>
    </source>
</evidence>
<accession>A0A979FFS5</accession>
<dbReference type="Proteomes" id="UP000694843">
    <property type="component" value="Unplaced"/>
</dbReference>
<gene>
    <name evidence="11" type="primary">LOC125177594</name>
</gene>
<dbReference type="InterPro" id="IPR050738">
    <property type="entry name" value="Sulfatase"/>
</dbReference>
<dbReference type="Gene3D" id="3.30.1120.10">
    <property type="match status" value="1"/>
</dbReference>
<evidence type="ECO:0000256" key="6">
    <source>
        <dbReference type="ARBA" id="ARBA00022837"/>
    </source>
</evidence>
<dbReference type="FunFam" id="3.40.720.10:FF:000023">
    <property type="entry name" value="Arylsulfatase A"/>
    <property type="match status" value="1"/>
</dbReference>
<evidence type="ECO:0000256" key="7">
    <source>
        <dbReference type="ARBA" id="ARBA00023180"/>
    </source>
</evidence>
<protein>
    <submittedName>
        <fullName evidence="11">Arylsulfatase A-like</fullName>
    </submittedName>
</protein>
<dbReference type="PANTHER" id="PTHR42693:SF11">
    <property type="entry name" value="ARYLSULFATASE A"/>
    <property type="match status" value="1"/>
</dbReference>
<sequence>MSLLHLLMVSLCFSRLVVLSVELKQYKEKENMSNGSVSLTVSDERKNFISYNLEVESNDKAQRRSNNSVYPNVVLFLVDDLGYGDLGISGHPTSRSPAIDRLASQSKIFTHFYVTSPVCSPSRASLLTGRYQVRSGIYPGALGADNPRGLPLNETTIAEILKKKGYRTLIVGKWHLGVGYEGEYLPAHHGFDDYLGVPYSHDMCPCYACFPDKPCEGGCSTSHVSCPLFSNTTIIEQPMQLQSLTGKLVDKAKQFLKDSAQDDAPFFLYMPFMHVHHPQFSSEEFSGKSARGIFGDALLELDHSIDTILQTLDTFDLADNTVVWFLSDNGPSLRRHEGGGCAGALRCGKGTAWEGGVRVPAFVRWPGHIGPSRTGELLSSLEVLPTIAALTGADTSGLKLDGFDASDFLLDKTSESPREYFAVYPMDPSQETGPHAVVYRHLKAHFFTIGDLLSDDQNYDEICTSRHLLTEHNPPLLYDLSVDPGERWNVANDTSFKISLIEMTAWRQAHMVDMTWMPSVTNDHDKYSEPCCTDHYCEPFPSCCDCPLK</sequence>
<dbReference type="InterPro" id="IPR017850">
    <property type="entry name" value="Alkaline_phosphatase_core_sf"/>
</dbReference>
<keyword evidence="5" id="KW-0378">Hydrolase</keyword>
<dbReference type="SUPFAM" id="SSF53649">
    <property type="entry name" value="Alkaline phosphatase-like"/>
    <property type="match status" value="1"/>
</dbReference>
<evidence type="ECO:0000256" key="5">
    <source>
        <dbReference type="ARBA" id="ARBA00022801"/>
    </source>
</evidence>
<dbReference type="PROSITE" id="PS00523">
    <property type="entry name" value="SULFATASE_1"/>
    <property type="match status" value="1"/>
</dbReference>
<evidence type="ECO:0000256" key="4">
    <source>
        <dbReference type="ARBA" id="ARBA00022729"/>
    </source>
</evidence>
<dbReference type="InterPro" id="IPR024607">
    <property type="entry name" value="Sulfatase_CS"/>
</dbReference>
<evidence type="ECO:0000256" key="3">
    <source>
        <dbReference type="ARBA" id="ARBA00022723"/>
    </source>
</evidence>
<keyword evidence="4 8" id="KW-0732">Signal</keyword>
<evidence type="ECO:0000256" key="8">
    <source>
        <dbReference type="SAM" id="SignalP"/>
    </source>
</evidence>